<feature type="compositionally biased region" description="Polar residues" evidence="1">
    <location>
        <begin position="120"/>
        <end position="143"/>
    </location>
</feature>
<dbReference type="Proteomes" id="UP000076722">
    <property type="component" value="Unassembled WGS sequence"/>
</dbReference>
<protein>
    <submittedName>
        <fullName evidence="2">Uncharacterized protein</fullName>
    </submittedName>
</protein>
<reference evidence="2 3" key="1">
    <citation type="journal article" date="2016" name="Mol. Biol. Evol.">
        <title>Comparative Genomics of Early-Diverging Mushroom-Forming Fungi Provides Insights into the Origins of Lignocellulose Decay Capabilities.</title>
        <authorList>
            <person name="Nagy L.G."/>
            <person name="Riley R."/>
            <person name="Tritt A."/>
            <person name="Adam C."/>
            <person name="Daum C."/>
            <person name="Floudas D."/>
            <person name="Sun H."/>
            <person name="Yadav J.S."/>
            <person name="Pangilinan J."/>
            <person name="Larsson K.H."/>
            <person name="Matsuura K."/>
            <person name="Barry K."/>
            <person name="Labutti K."/>
            <person name="Kuo R."/>
            <person name="Ohm R.A."/>
            <person name="Bhattacharya S.S."/>
            <person name="Shirouzu T."/>
            <person name="Yoshinaga Y."/>
            <person name="Martin F.M."/>
            <person name="Grigoriev I.V."/>
            <person name="Hibbett D.S."/>
        </authorList>
    </citation>
    <scope>NUCLEOTIDE SEQUENCE [LARGE SCALE GENOMIC DNA]</scope>
    <source>
        <strain evidence="2 3">HHB9708</strain>
    </source>
</reference>
<name>A0A164T1Y9_9AGAM</name>
<evidence type="ECO:0000313" key="2">
    <source>
        <dbReference type="EMBL" id="KZS92004.1"/>
    </source>
</evidence>
<sequence length="389" mass="41607">MMVERVGRAKAMTNDDPFISKAVDHTVQASSSFLRQPDAVVQNSQPCIPDASTITATFPPSGKDNSPVPLMPGDIPQSDIALRDRRGGLDALERKLLGEVGTQRIKLDHQRPTSLADLGFSTSSLAPQASMDQPTMSRRSSPTLRPPGHASAIYGEALPDGRESAPFAESSPLQGSGFTDLETASFRHPVPRSVIPEGIAYHDRAPVDGGKLLEPKPIRLQMRKFNAENLRLPEDSENKHPIYSGKVDGCATITSTPSTWASPSSPTSPQVRSYGTGSSATKRSPIKTVNPNLSPDRPTNENKSYSGGGSPHQPAKVTSSPAVLSESYATPVLSYAAGVDSYSLSPRMSKPNSTVRGLFGESVEQVTSPASELTFGKAKLQDLIKRYQT</sequence>
<dbReference type="AlphaFoldDB" id="A0A164T1Y9"/>
<feature type="region of interest" description="Disordered" evidence="1">
    <location>
        <begin position="57"/>
        <end position="76"/>
    </location>
</feature>
<feature type="compositionally biased region" description="Low complexity" evidence="1">
    <location>
        <begin position="254"/>
        <end position="269"/>
    </location>
</feature>
<feature type="compositionally biased region" description="Polar residues" evidence="1">
    <location>
        <begin position="270"/>
        <end position="293"/>
    </location>
</feature>
<feature type="region of interest" description="Disordered" evidence="1">
    <location>
        <begin position="254"/>
        <end position="319"/>
    </location>
</feature>
<accession>A0A164T1Y9</accession>
<evidence type="ECO:0000313" key="3">
    <source>
        <dbReference type="Proteomes" id="UP000076722"/>
    </source>
</evidence>
<evidence type="ECO:0000256" key="1">
    <source>
        <dbReference type="SAM" id="MobiDB-lite"/>
    </source>
</evidence>
<proteinExistence type="predicted"/>
<feature type="region of interest" description="Disordered" evidence="1">
    <location>
        <begin position="118"/>
        <end position="155"/>
    </location>
</feature>
<organism evidence="2 3">
    <name type="scientific">Sistotremastrum niveocremeum HHB9708</name>
    <dbReference type="NCBI Taxonomy" id="1314777"/>
    <lineage>
        <taxon>Eukaryota</taxon>
        <taxon>Fungi</taxon>
        <taxon>Dikarya</taxon>
        <taxon>Basidiomycota</taxon>
        <taxon>Agaricomycotina</taxon>
        <taxon>Agaricomycetes</taxon>
        <taxon>Sistotremastrales</taxon>
        <taxon>Sistotremastraceae</taxon>
        <taxon>Sertulicium</taxon>
        <taxon>Sertulicium niveocremeum</taxon>
    </lineage>
</organism>
<dbReference type="EMBL" id="KV419412">
    <property type="protein sequence ID" value="KZS92004.1"/>
    <property type="molecule type" value="Genomic_DNA"/>
</dbReference>
<gene>
    <name evidence="2" type="ORF">SISNIDRAFT_456201</name>
</gene>
<keyword evidence="3" id="KW-1185">Reference proteome</keyword>
<feature type="region of interest" description="Disordered" evidence="1">
    <location>
        <begin position="160"/>
        <end position="179"/>
    </location>
</feature>